<sequence>MPKRAGLRKKPCLTQLRISKASTSLQTIQCFSCRLEMTRSLSGVLGAATLCKDVEVSLLLDTAETLLSSL</sequence>
<dbReference type="Proteomes" id="UP000828390">
    <property type="component" value="Unassembled WGS sequence"/>
</dbReference>
<proteinExistence type="predicted"/>
<accession>A0A9D4QJA2</accession>
<keyword evidence="2" id="KW-1185">Reference proteome</keyword>
<organism evidence="1 2">
    <name type="scientific">Dreissena polymorpha</name>
    <name type="common">Zebra mussel</name>
    <name type="synonym">Mytilus polymorpha</name>
    <dbReference type="NCBI Taxonomy" id="45954"/>
    <lineage>
        <taxon>Eukaryota</taxon>
        <taxon>Metazoa</taxon>
        <taxon>Spiralia</taxon>
        <taxon>Lophotrochozoa</taxon>
        <taxon>Mollusca</taxon>
        <taxon>Bivalvia</taxon>
        <taxon>Autobranchia</taxon>
        <taxon>Heteroconchia</taxon>
        <taxon>Euheterodonta</taxon>
        <taxon>Imparidentia</taxon>
        <taxon>Neoheterodontei</taxon>
        <taxon>Myida</taxon>
        <taxon>Dreissenoidea</taxon>
        <taxon>Dreissenidae</taxon>
        <taxon>Dreissena</taxon>
    </lineage>
</organism>
<comment type="caution">
    <text evidence="1">The sequence shown here is derived from an EMBL/GenBank/DDBJ whole genome shotgun (WGS) entry which is preliminary data.</text>
</comment>
<dbReference type="AlphaFoldDB" id="A0A9D4QJA2"/>
<dbReference type="EMBL" id="JAIWYP010000004">
    <property type="protein sequence ID" value="KAH3833536.1"/>
    <property type="molecule type" value="Genomic_DNA"/>
</dbReference>
<name>A0A9D4QJA2_DREPO</name>
<evidence type="ECO:0000313" key="2">
    <source>
        <dbReference type="Proteomes" id="UP000828390"/>
    </source>
</evidence>
<evidence type="ECO:0000313" key="1">
    <source>
        <dbReference type="EMBL" id="KAH3833536.1"/>
    </source>
</evidence>
<protein>
    <submittedName>
        <fullName evidence="1">Uncharacterized protein</fullName>
    </submittedName>
</protein>
<reference evidence="1" key="1">
    <citation type="journal article" date="2019" name="bioRxiv">
        <title>The Genome of the Zebra Mussel, Dreissena polymorpha: A Resource for Invasive Species Research.</title>
        <authorList>
            <person name="McCartney M.A."/>
            <person name="Auch B."/>
            <person name="Kono T."/>
            <person name="Mallez S."/>
            <person name="Zhang Y."/>
            <person name="Obille A."/>
            <person name="Becker A."/>
            <person name="Abrahante J.E."/>
            <person name="Garbe J."/>
            <person name="Badalamenti J.P."/>
            <person name="Herman A."/>
            <person name="Mangelson H."/>
            <person name="Liachko I."/>
            <person name="Sullivan S."/>
            <person name="Sone E.D."/>
            <person name="Koren S."/>
            <person name="Silverstein K.A.T."/>
            <person name="Beckman K.B."/>
            <person name="Gohl D.M."/>
        </authorList>
    </citation>
    <scope>NUCLEOTIDE SEQUENCE</scope>
    <source>
        <strain evidence="1">Duluth1</strain>
        <tissue evidence="1">Whole animal</tissue>
    </source>
</reference>
<gene>
    <name evidence="1" type="ORF">DPMN_106848</name>
</gene>
<reference evidence="1" key="2">
    <citation type="submission" date="2020-11" db="EMBL/GenBank/DDBJ databases">
        <authorList>
            <person name="McCartney M.A."/>
            <person name="Auch B."/>
            <person name="Kono T."/>
            <person name="Mallez S."/>
            <person name="Becker A."/>
            <person name="Gohl D.M."/>
            <person name="Silverstein K.A.T."/>
            <person name="Koren S."/>
            <person name="Bechman K.B."/>
            <person name="Herman A."/>
            <person name="Abrahante J.E."/>
            <person name="Garbe J."/>
        </authorList>
    </citation>
    <scope>NUCLEOTIDE SEQUENCE</scope>
    <source>
        <strain evidence="1">Duluth1</strain>
        <tissue evidence="1">Whole animal</tissue>
    </source>
</reference>